<proteinExistence type="predicted"/>
<dbReference type="Proteomes" id="UP001151760">
    <property type="component" value="Unassembled WGS sequence"/>
</dbReference>
<gene>
    <name evidence="2" type="ORF">Tco_1094730</name>
</gene>
<sequence length="163" mass="18746">MLCYLVGMEPYLIKCLDDGPYVPMTTTNRLKPETRWSWDFQDDPHDEYDMRIEKDYEAESKKVKAKLALLTAGDSNSQPLHSSHSKNKGLVVESHDWNEEEISSDDEEMVTVKVLMALADDEKVERSSNIELKELVFVRSSTGYEHEMTKDSVDRSKPAQMPN</sequence>
<protein>
    <submittedName>
        <fullName evidence="2">Uncharacterized protein</fullName>
    </submittedName>
</protein>
<evidence type="ECO:0000313" key="3">
    <source>
        <dbReference type="Proteomes" id="UP001151760"/>
    </source>
</evidence>
<reference evidence="2" key="2">
    <citation type="submission" date="2022-01" db="EMBL/GenBank/DDBJ databases">
        <authorList>
            <person name="Yamashiro T."/>
            <person name="Shiraishi A."/>
            <person name="Satake H."/>
            <person name="Nakayama K."/>
        </authorList>
    </citation>
    <scope>NUCLEOTIDE SEQUENCE</scope>
</reference>
<organism evidence="2 3">
    <name type="scientific">Tanacetum coccineum</name>
    <dbReference type="NCBI Taxonomy" id="301880"/>
    <lineage>
        <taxon>Eukaryota</taxon>
        <taxon>Viridiplantae</taxon>
        <taxon>Streptophyta</taxon>
        <taxon>Embryophyta</taxon>
        <taxon>Tracheophyta</taxon>
        <taxon>Spermatophyta</taxon>
        <taxon>Magnoliopsida</taxon>
        <taxon>eudicotyledons</taxon>
        <taxon>Gunneridae</taxon>
        <taxon>Pentapetalae</taxon>
        <taxon>asterids</taxon>
        <taxon>campanulids</taxon>
        <taxon>Asterales</taxon>
        <taxon>Asteraceae</taxon>
        <taxon>Asteroideae</taxon>
        <taxon>Anthemideae</taxon>
        <taxon>Anthemidinae</taxon>
        <taxon>Tanacetum</taxon>
    </lineage>
</organism>
<accession>A0ABQ5IGG4</accession>
<keyword evidence="3" id="KW-1185">Reference proteome</keyword>
<feature type="region of interest" description="Disordered" evidence="1">
    <location>
        <begin position="143"/>
        <end position="163"/>
    </location>
</feature>
<feature type="compositionally biased region" description="Basic and acidic residues" evidence="1">
    <location>
        <begin position="144"/>
        <end position="157"/>
    </location>
</feature>
<evidence type="ECO:0000256" key="1">
    <source>
        <dbReference type="SAM" id="MobiDB-lite"/>
    </source>
</evidence>
<reference evidence="2" key="1">
    <citation type="journal article" date="2022" name="Int. J. Mol. Sci.">
        <title>Draft Genome of Tanacetum Coccineum: Genomic Comparison of Closely Related Tanacetum-Family Plants.</title>
        <authorList>
            <person name="Yamashiro T."/>
            <person name="Shiraishi A."/>
            <person name="Nakayama K."/>
            <person name="Satake H."/>
        </authorList>
    </citation>
    <scope>NUCLEOTIDE SEQUENCE</scope>
</reference>
<dbReference type="EMBL" id="BQNB010020748">
    <property type="protein sequence ID" value="GJT99212.1"/>
    <property type="molecule type" value="Genomic_DNA"/>
</dbReference>
<evidence type="ECO:0000313" key="2">
    <source>
        <dbReference type="EMBL" id="GJT99212.1"/>
    </source>
</evidence>
<comment type="caution">
    <text evidence="2">The sequence shown here is derived from an EMBL/GenBank/DDBJ whole genome shotgun (WGS) entry which is preliminary data.</text>
</comment>
<name>A0ABQ5IGG4_9ASTR</name>